<protein>
    <submittedName>
        <fullName evidence="5">Acyl-CoA reductase-like NAD-dependent aldehyde dehydrogenase</fullName>
    </submittedName>
</protein>
<dbReference type="PROSITE" id="PS00687">
    <property type="entry name" value="ALDEHYDE_DEHYDR_GLU"/>
    <property type="match status" value="1"/>
</dbReference>
<proteinExistence type="inferred from homology"/>
<dbReference type="PANTHER" id="PTHR11699">
    <property type="entry name" value="ALDEHYDE DEHYDROGENASE-RELATED"/>
    <property type="match status" value="1"/>
</dbReference>
<evidence type="ECO:0000256" key="2">
    <source>
        <dbReference type="PROSITE-ProRule" id="PRU10007"/>
    </source>
</evidence>
<dbReference type="SUPFAM" id="SSF53720">
    <property type="entry name" value="ALDH-like"/>
    <property type="match status" value="1"/>
</dbReference>
<dbReference type="InterPro" id="IPR016161">
    <property type="entry name" value="Ald_DH/histidinol_DH"/>
</dbReference>
<dbReference type="InterPro" id="IPR016163">
    <property type="entry name" value="Ald_DH_C"/>
</dbReference>
<dbReference type="InterPro" id="IPR016162">
    <property type="entry name" value="Ald_DH_N"/>
</dbReference>
<dbReference type="Gene3D" id="3.40.605.10">
    <property type="entry name" value="Aldehyde Dehydrogenase, Chain A, domain 1"/>
    <property type="match status" value="1"/>
</dbReference>
<evidence type="ECO:0000256" key="1">
    <source>
        <dbReference type="ARBA" id="ARBA00023002"/>
    </source>
</evidence>
<dbReference type="InterPro" id="IPR015590">
    <property type="entry name" value="Aldehyde_DH_dom"/>
</dbReference>
<keyword evidence="1 3" id="KW-0560">Oxidoreductase</keyword>
<sequence>MTATDQLADYGLSQGALDLLDGGVVGHVIDGEIGQSASGETIPVFDPSSGKQIAVAADGGQAEVDRAVAAARQSFDDGRWRNLTAQQREQKLRRLADLIDQNRRTLGDLDSLDAGILHAYAGFIVDFAVGGVNYYAGWPTKLRGSVPDVANGLNVVVSREPIGVVGIIVPWNGPSAVIAFVAAALAAGNSVVLKPAPQTPLSAHVLGRLCLEAGIPDGVVNVLQGAGAAGAGLVTHPDVDKISFTGSVRTGKAIAASAAAQLKKVSLELGGKSPFIVFQDADLEAAAAGAMSAVWSNSGQVCTAGTRTLVHRSIYDSFVEAVVSRSKEIRVGSAFDDKTEMGPLISADQLAVVEEYVGIGVAEGASLVLGGSRGLGEGYFHEPTVFTEVRPDMRIAQEEIFGPVMSLFPFETEAEAYALANDVEFGLAAGVWTKDLDRAHRATRALHTGTVWVNSFQLADAGVPYGGVKQSGYGRVLGGEGLDDFLVTKSVWTAYDPVV</sequence>
<evidence type="ECO:0000259" key="4">
    <source>
        <dbReference type="Pfam" id="PF00171"/>
    </source>
</evidence>
<feature type="domain" description="Aldehyde dehydrogenase" evidence="4">
    <location>
        <begin position="37"/>
        <end position="491"/>
    </location>
</feature>
<dbReference type="Proteomes" id="UP001183648">
    <property type="component" value="Unassembled WGS sequence"/>
</dbReference>
<dbReference type="InterPro" id="IPR029510">
    <property type="entry name" value="Ald_DH_CS_GLU"/>
</dbReference>
<comment type="similarity">
    <text evidence="3">Belongs to the aldehyde dehydrogenase family.</text>
</comment>
<dbReference type="RefSeq" id="WP_310303464.1">
    <property type="nucleotide sequence ID" value="NZ_BAAAPS010000003.1"/>
</dbReference>
<comment type="caution">
    <text evidence="5">The sequence shown here is derived from an EMBL/GenBank/DDBJ whole genome shotgun (WGS) entry which is preliminary data.</text>
</comment>
<keyword evidence="6" id="KW-1185">Reference proteome</keyword>
<accession>A0ABU2BXX8</accession>
<organism evidence="5 6">
    <name type="scientific">Nocardioides marmoribigeumensis</name>
    <dbReference type="NCBI Taxonomy" id="433649"/>
    <lineage>
        <taxon>Bacteria</taxon>
        <taxon>Bacillati</taxon>
        <taxon>Actinomycetota</taxon>
        <taxon>Actinomycetes</taxon>
        <taxon>Propionibacteriales</taxon>
        <taxon>Nocardioidaceae</taxon>
        <taxon>Nocardioides</taxon>
    </lineage>
</organism>
<feature type="active site" evidence="2">
    <location>
        <position position="268"/>
    </location>
</feature>
<dbReference type="Gene3D" id="3.40.309.10">
    <property type="entry name" value="Aldehyde Dehydrogenase, Chain A, domain 2"/>
    <property type="match status" value="1"/>
</dbReference>
<evidence type="ECO:0000256" key="3">
    <source>
        <dbReference type="RuleBase" id="RU003345"/>
    </source>
</evidence>
<name>A0ABU2BXX8_9ACTN</name>
<gene>
    <name evidence="5" type="ORF">J2S63_002813</name>
</gene>
<reference evidence="5 6" key="1">
    <citation type="submission" date="2023-07" db="EMBL/GenBank/DDBJ databases">
        <title>Sequencing the genomes of 1000 actinobacteria strains.</title>
        <authorList>
            <person name="Klenk H.-P."/>
        </authorList>
    </citation>
    <scope>NUCLEOTIDE SEQUENCE [LARGE SCALE GENOMIC DNA]</scope>
    <source>
        <strain evidence="5 6">DSM 19426</strain>
    </source>
</reference>
<evidence type="ECO:0000313" key="6">
    <source>
        <dbReference type="Proteomes" id="UP001183648"/>
    </source>
</evidence>
<evidence type="ECO:0000313" key="5">
    <source>
        <dbReference type="EMBL" id="MDR7363260.1"/>
    </source>
</evidence>
<dbReference type="EMBL" id="JAVDYG010000001">
    <property type="protein sequence ID" value="MDR7363260.1"/>
    <property type="molecule type" value="Genomic_DNA"/>
</dbReference>
<dbReference type="Pfam" id="PF00171">
    <property type="entry name" value="Aldedh"/>
    <property type="match status" value="1"/>
</dbReference>